<comment type="caution">
    <text evidence="2">The sequence shown here is derived from an EMBL/GenBank/DDBJ whole genome shotgun (WGS) entry which is preliminary data.</text>
</comment>
<gene>
    <name evidence="2" type="ORF">SDJN03_04265</name>
</gene>
<evidence type="ECO:0000313" key="2">
    <source>
        <dbReference type="EMBL" id="KAG6603656.1"/>
    </source>
</evidence>
<proteinExistence type="predicted"/>
<dbReference type="AlphaFoldDB" id="A0AAV6NWU1"/>
<protein>
    <submittedName>
        <fullName evidence="2">Uncharacterized protein</fullName>
    </submittedName>
</protein>
<organism evidence="2 3">
    <name type="scientific">Cucurbita argyrosperma subsp. sororia</name>
    <dbReference type="NCBI Taxonomy" id="37648"/>
    <lineage>
        <taxon>Eukaryota</taxon>
        <taxon>Viridiplantae</taxon>
        <taxon>Streptophyta</taxon>
        <taxon>Embryophyta</taxon>
        <taxon>Tracheophyta</taxon>
        <taxon>Spermatophyta</taxon>
        <taxon>Magnoliopsida</taxon>
        <taxon>eudicotyledons</taxon>
        <taxon>Gunneridae</taxon>
        <taxon>Pentapetalae</taxon>
        <taxon>rosids</taxon>
        <taxon>fabids</taxon>
        <taxon>Cucurbitales</taxon>
        <taxon>Cucurbitaceae</taxon>
        <taxon>Cucurbiteae</taxon>
        <taxon>Cucurbita</taxon>
    </lineage>
</organism>
<evidence type="ECO:0000256" key="1">
    <source>
        <dbReference type="SAM" id="MobiDB-lite"/>
    </source>
</evidence>
<dbReference type="EMBL" id="JAGKQH010000003">
    <property type="protein sequence ID" value="KAG6603656.1"/>
    <property type="molecule type" value="Genomic_DNA"/>
</dbReference>
<dbReference type="Proteomes" id="UP000685013">
    <property type="component" value="Chromosome 3"/>
</dbReference>
<accession>A0AAV6NWU1</accession>
<feature type="compositionally biased region" description="Basic and acidic residues" evidence="1">
    <location>
        <begin position="49"/>
        <end position="64"/>
    </location>
</feature>
<reference evidence="2 3" key="1">
    <citation type="journal article" date="2021" name="Hortic Res">
        <title>The domestication of Cucurbita argyrosperma as revealed by the genome of its wild relative.</title>
        <authorList>
            <person name="Barrera-Redondo J."/>
            <person name="Sanchez-de la Vega G."/>
            <person name="Aguirre-Liguori J.A."/>
            <person name="Castellanos-Morales G."/>
            <person name="Gutierrez-Guerrero Y.T."/>
            <person name="Aguirre-Dugua X."/>
            <person name="Aguirre-Planter E."/>
            <person name="Tenaillon M.I."/>
            <person name="Lira-Saade R."/>
            <person name="Eguiarte L.E."/>
        </authorList>
    </citation>
    <scope>NUCLEOTIDE SEQUENCE [LARGE SCALE GENOMIC DNA]</scope>
    <source>
        <strain evidence="2">JBR-2021</strain>
    </source>
</reference>
<sequence length="77" mass="8738">MKSIWFVASFKLTRKDCGVVMAVKEMRGCVRGEISWNPEAMMTIDGERRRGFDHENGERGETKALMKALDPSPSLTF</sequence>
<evidence type="ECO:0000313" key="3">
    <source>
        <dbReference type="Proteomes" id="UP000685013"/>
    </source>
</evidence>
<feature type="region of interest" description="Disordered" evidence="1">
    <location>
        <begin position="49"/>
        <end position="77"/>
    </location>
</feature>
<keyword evidence="3" id="KW-1185">Reference proteome</keyword>
<feature type="non-terminal residue" evidence="2">
    <location>
        <position position="1"/>
    </location>
</feature>
<name>A0AAV6NWU1_9ROSI</name>